<dbReference type="PROSITE" id="PS00041">
    <property type="entry name" value="HTH_ARAC_FAMILY_1"/>
    <property type="match status" value="1"/>
</dbReference>
<feature type="transmembrane region" description="Helical" evidence="4">
    <location>
        <begin position="34"/>
        <end position="53"/>
    </location>
</feature>
<keyword evidence="4" id="KW-0812">Transmembrane</keyword>
<dbReference type="eggNOG" id="COG2169">
    <property type="taxonomic scope" value="Bacteria"/>
</dbReference>
<comment type="caution">
    <text evidence="6">The sequence shown here is derived from an EMBL/GenBank/DDBJ whole genome shotgun (WGS) entry which is preliminary data.</text>
</comment>
<feature type="transmembrane region" description="Helical" evidence="4">
    <location>
        <begin position="107"/>
        <end position="124"/>
    </location>
</feature>
<evidence type="ECO:0000256" key="3">
    <source>
        <dbReference type="ARBA" id="ARBA00023163"/>
    </source>
</evidence>
<evidence type="ECO:0000256" key="2">
    <source>
        <dbReference type="ARBA" id="ARBA00023125"/>
    </source>
</evidence>
<dbReference type="PANTHER" id="PTHR43280">
    <property type="entry name" value="ARAC-FAMILY TRANSCRIPTIONAL REGULATOR"/>
    <property type="match status" value="1"/>
</dbReference>
<dbReference type="EMBL" id="JEMU01000007">
    <property type="protein sequence ID" value="KAJ03097.1"/>
    <property type="molecule type" value="Genomic_DNA"/>
</dbReference>
<keyword evidence="3" id="KW-0804">Transcription</keyword>
<keyword evidence="4" id="KW-1133">Transmembrane helix</keyword>
<dbReference type="InterPro" id="IPR009057">
    <property type="entry name" value="Homeodomain-like_sf"/>
</dbReference>
<dbReference type="SMART" id="SM00342">
    <property type="entry name" value="HTH_ARAC"/>
    <property type="match status" value="1"/>
</dbReference>
<feature type="domain" description="HTH araC/xylS-type" evidence="5">
    <location>
        <begin position="284"/>
        <end position="388"/>
    </location>
</feature>
<feature type="transmembrane region" description="Helical" evidence="4">
    <location>
        <begin position="227"/>
        <end position="248"/>
    </location>
</feature>
<dbReference type="InterPro" id="IPR018060">
    <property type="entry name" value="HTH_AraC"/>
</dbReference>
<name>A0A061SQG3_9RHOB</name>
<evidence type="ECO:0000313" key="6">
    <source>
        <dbReference type="EMBL" id="KAJ03097.1"/>
    </source>
</evidence>
<keyword evidence="7" id="KW-1185">Reference proteome</keyword>
<keyword evidence="1" id="KW-0805">Transcription regulation</keyword>
<dbReference type="PROSITE" id="PS01124">
    <property type="entry name" value="HTH_ARAC_FAMILY_2"/>
    <property type="match status" value="1"/>
</dbReference>
<accession>A0A061SQG3</accession>
<proteinExistence type="predicted"/>
<evidence type="ECO:0000259" key="5">
    <source>
        <dbReference type="PROSITE" id="PS01124"/>
    </source>
</evidence>
<gene>
    <name evidence="6" type="ORF">PM02_09320</name>
</gene>
<dbReference type="Gene3D" id="1.10.10.60">
    <property type="entry name" value="Homeodomain-like"/>
    <property type="match status" value="2"/>
</dbReference>
<feature type="transmembrane region" description="Helical" evidence="4">
    <location>
        <begin position="189"/>
        <end position="215"/>
    </location>
</feature>
<dbReference type="Proteomes" id="UP000027337">
    <property type="component" value="Unassembled WGS sequence"/>
</dbReference>
<evidence type="ECO:0000313" key="7">
    <source>
        <dbReference type="Proteomes" id="UP000027337"/>
    </source>
</evidence>
<reference evidence="6 7" key="1">
    <citation type="journal article" date="2014" name="Genome Announc.">
        <title>Draft Genome Sequences of Two Isolates of the Roseobacter Group, Sulfitobacter sp. Strains 3SOLIMAR09 and 1FIGIMAR09, from Harbors of Mallorca Island (Mediterranean Sea).</title>
        <authorList>
            <person name="Mas-Llado M."/>
            <person name="Pina-Villalonga J.M."/>
            <person name="Brunet-Galmes I."/>
            <person name="Nogales B."/>
            <person name="Bosch R."/>
        </authorList>
    </citation>
    <scope>NUCLEOTIDE SEQUENCE [LARGE SCALE GENOMIC DNA]</scope>
    <source>
        <strain evidence="6 7">1FIGIMAR09</strain>
    </source>
</reference>
<keyword evidence="2" id="KW-0238">DNA-binding</keyword>
<evidence type="ECO:0000256" key="1">
    <source>
        <dbReference type="ARBA" id="ARBA00023015"/>
    </source>
</evidence>
<dbReference type="RefSeq" id="WP_051584101.1">
    <property type="nucleotide sequence ID" value="NZ_JEMU01000007.1"/>
</dbReference>
<sequence length="388" mass="43801">MTFESIDLFFNIVTTGICLFCAHLLMLRRRDPGVYLPLALLFLFQGISTGVAVMTEAYDPTGTGLLSRFNLITGALEIACPFLFWVYVRALTTEGEPERIANLRNHIGPIVFVTLCFWSLFFFPTEMSETQLEEDVPQLVVVLLVGLAVLVADIAFKIMIGTYVYLTVRRLMAYQTRLKEVFASTENRELTWVWVILASAGFYLCVNFAFTGLIGVGAFTEDAVGPWINTLSSFSLLALFWVIGVWGLRQRPGLVRMAVVEQQVPDMPPVQKYEKSALDKDRAQRIARKIEAAMAKDLLYRDPNLSLWDLAKHIGVTSHYVSQTLNTHLGKSFFELVNGWRIKDAIKQLTTTDATILVITYDVGFNSRSAFYKAFKRETGKTPTDLRK</sequence>
<keyword evidence="4" id="KW-0472">Membrane</keyword>
<evidence type="ECO:0000256" key="4">
    <source>
        <dbReference type="SAM" id="Phobius"/>
    </source>
</evidence>
<protein>
    <submittedName>
        <fullName evidence="6">Transcriptional regulator</fullName>
    </submittedName>
</protein>
<feature type="transmembrane region" description="Helical" evidence="4">
    <location>
        <begin position="136"/>
        <end position="168"/>
    </location>
</feature>
<dbReference type="SUPFAM" id="SSF46689">
    <property type="entry name" value="Homeodomain-like"/>
    <property type="match status" value="1"/>
</dbReference>
<dbReference type="GO" id="GO:0043565">
    <property type="term" value="F:sequence-specific DNA binding"/>
    <property type="evidence" value="ECO:0007669"/>
    <property type="project" value="InterPro"/>
</dbReference>
<feature type="transmembrane region" description="Helical" evidence="4">
    <location>
        <begin position="65"/>
        <end position="87"/>
    </location>
</feature>
<dbReference type="GO" id="GO:0003700">
    <property type="term" value="F:DNA-binding transcription factor activity"/>
    <property type="evidence" value="ECO:0007669"/>
    <property type="project" value="InterPro"/>
</dbReference>
<dbReference type="AlphaFoldDB" id="A0A061SQG3"/>
<dbReference type="PANTHER" id="PTHR43280:SF29">
    <property type="entry name" value="ARAC-FAMILY TRANSCRIPTIONAL REGULATOR"/>
    <property type="match status" value="1"/>
</dbReference>
<organism evidence="6 7">
    <name type="scientific">Sulfitobacter mediterraneus</name>
    <dbReference type="NCBI Taxonomy" id="83219"/>
    <lineage>
        <taxon>Bacteria</taxon>
        <taxon>Pseudomonadati</taxon>
        <taxon>Pseudomonadota</taxon>
        <taxon>Alphaproteobacteria</taxon>
        <taxon>Rhodobacterales</taxon>
        <taxon>Roseobacteraceae</taxon>
        <taxon>Sulfitobacter</taxon>
    </lineage>
</organism>
<dbReference type="InterPro" id="IPR018062">
    <property type="entry name" value="HTH_AraC-typ_CS"/>
</dbReference>
<dbReference type="Pfam" id="PF12833">
    <property type="entry name" value="HTH_18"/>
    <property type="match status" value="1"/>
</dbReference>
<dbReference type="STRING" id="83219.PM02_09320"/>
<feature type="transmembrane region" description="Helical" evidence="4">
    <location>
        <begin position="6"/>
        <end position="27"/>
    </location>
</feature>